<reference evidence="2 3" key="1">
    <citation type="journal article" date="2023" name="Elife">
        <title>Identification of key yeast species and microbe-microbe interactions impacting larval growth of Drosophila in the wild.</title>
        <authorList>
            <person name="Mure A."/>
            <person name="Sugiura Y."/>
            <person name="Maeda R."/>
            <person name="Honda K."/>
            <person name="Sakurai N."/>
            <person name="Takahashi Y."/>
            <person name="Watada M."/>
            <person name="Katoh T."/>
            <person name="Gotoh A."/>
            <person name="Gotoh Y."/>
            <person name="Taniguchi I."/>
            <person name="Nakamura K."/>
            <person name="Hayashi T."/>
            <person name="Katayama T."/>
            <person name="Uemura T."/>
            <person name="Hattori Y."/>
        </authorList>
    </citation>
    <scope>NUCLEOTIDE SEQUENCE [LARGE SCALE GENOMIC DNA]</scope>
    <source>
        <strain evidence="2 3">KH-74</strain>
    </source>
</reference>
<evidence type="ECO:0000313" key="2">
    <source>
        <dbReference type="EMBL" id="GMM53769.1"/>
    </source>
</evidence>
<dbReference type="InterPro" id="IPR000182">
    <property type="entry name" value="GNAT_dom"/>
</dbReference>
<evidence type="ECO:0000313" key="3">
    <source>
        <dbReference type="Proteomes" id="UP001377567"/>
    </source>
</evidence>
<dbReference type="Proteomes" id="UP001377567">
    <property type="component" value="Unassembled WGS sequence"/>
</dbReference>
<keyword evidence="3" id="KW-1185">Reference proteome</keyword>
<dbReference type="FunFam" id="3.40.630.30:FF:000047">
    <property type="entry name" value="Acetyltransferase, GNAT family"/>
    <property type="match status" value="1"/>
</dbReference>
<dbReference type="Pfam" id="PF13302">
    <property type="entry name" value="Acetyltransf_3"/>
    <property type="match status" value="1"/>
</dbReference>
<dbReference type="GO" id="GO:0008999">
    <property type="term" value="F:protein-N-terminal-alanine acetyltransferase activity"/>
    <property type="evidence" value="ECO:0007669"/>
    <property type="project" value="TreeGrafter"/>
</dbReference>
<gene>
    <name evidence="2" type="ORF">DAKH74_003850</name>
</gene>
<comment type="caution">
    <text evidence="2">The sequence shown here is derived from an EMBL/GenBank/DDBJ whole genome shotgun (WGS) entry which is preliminary data.</text>
</comment>
<dbReference type="EMBL" id="BTGD01000001">
    <property type="protein sequence ID" value="GMM53769.1"/>
    <property type="molecule type" value="Genomic_DNA"/>
</dbReference>
<protein>
    <recommendedName>
        <fullName evidence="1">N-acetyltransferase domain-containing protein</fullName>
    </recommendedName>
</protein>
<evidence type="ECO:0000259" key="1">
    <source>
        <dbReference type="Pfam" id="PF13302"/>
    </source>
</evidence>
<organism evidence="2 3">
    <name type="scientific">Maudiozyma humilis</name>
    <name type="common">Sour dough yeast</name>
    <name type="synonym">Kazachstania humilis</name>
    <dbReference type="NCBI Taxonomy" id="51915"/>
    <lineage>
        <taxon>Eukaryota</taxon>
        <taxon>Fungi</taxon>
        <taxon>Dikarya</taxon>
        <taxon>Ascomycota</taxon>
        <taxon>Saccharomycotina</taxon>
        <taxon>Saccharomycetes</taxon>
        <taxon>Saccharomycetales</taxon>
        <taxon>Saccharomycetaceae</taxon>
        <taxon>Maudiozyma</taxon>
    </lineage>
</organism>
<accession>A0AAV5RQF9</accession>
<feature type="domain" description="N-acetyltransferase" evidence="1">
    <location>
        <begin position="45"/>
        <end position="174"/>
    </location>
</feature>
<dbReference type="SUPFAM" id="SSF55729">
    <property type="entry name" value="Acyl-CoA N-acyltransferases (Nat)"/>
    <property type="match status" value="1"/>
</dbReference>
<dbReference type="GO" id="GO:1990189">
    <property type="term" value="F:protein N-terminal-serine acetyltransferase activity"/>
    <property type="evidence" value="ECO:0007669"/>
    <property type="project" value="TreeGrafter"/>
</dbReference>
<sequence length="237" mass="27192">MPINEYNQIIADDLPTWTPRDHVENVTLKGKFCTLEPLDMEVHGQDLYDAYETVGDDRMWTYFPVGPFPTIDSYVCDWVALLEGKRDVHFAIVDNTTHKAVGQFALRRCFAEHGTVEEGYVAFSPLLQKTKMATEAHYLLANYVLSTLGYRRLEWQCVDLNMPSHNAAVRLGFKCEGTLRQNMVFRGKTRDTTWLSLIDKDWPVCQRAFELWLADDNFDADGRQKASLATIREGLTT</sequence>
<name>A0AAV5RQF9_MAUHU</name>
<dbReference type="Gene3D" id="3.40.630.30">
    <property type="match status" value="1"/>
</dbReference>
<dbReference type="InterPro" id="IPR016181">
    <property type="entry name" value="Acyl_CoA_acyltransferase"/>
</dbReference>
<dbReference type="PANTHER" id="PTHR43441:SF2">
    <property type="entry name" value="FAMILY ACETYLTRANSFERASE, PUTATIVE (AFU_ORTHOLOGUE AFUA_7G00850)-RELATED"/>
    <property type="match status" value="1"/>
</dbReference>
<dbReference type="AlphaFoldDB" id="A0AAV5RQF9"/>
<dbReference type="PANTHER" id="PTHR43441">
    <property type="entry name" value="RIBOSOMAL-PROTEIN-SERINE ACETYLTRANSFERASE"/>
    <property type="match status" value="1"/>
</dbReference>
<dbReference type="InterPro" id="IPR051908">
    <property type="entry name" value="Ribosomal_N-acetyltransferase"/>
</dbReference>
<proteinExistence type="predicted"/>